<dbReference type="EMBL" id="JAGIZA010000005">
    <property type="protein sequence ID" value="MBP0493058.1"/>
    <property type="molecule type" value="Genomic_DNA"/>
</dbReference>
<protein>
    <submittedName>
        <fullName evidence="1">Uncharacterized protein</fullName>
    </submittedName>
</protein>
<reference evidence="1" key="1">
    <citation type="submission" date="2021-03" db="EMBL/GenBank/DDBJ databases">
        <authorList>
            <person name="So Y."/>
        </authorList>
    </citation>
    <scope>NUCLEOTIDE SEQUENCE</scope>
    <source>
        <strain evidence="1">SG15</strain>
    </source>
</reference>
<accession>A0A940MWP0</accession>
<proteinExistence type="predicted"/>
<evidence type="ECO:0000313" key="1">
    <source>
        <dbReference type="EMBL" id="MBP0493058.1"/>
    </source>
</evidence>
<organism evidence="1 2">
    <name type="scientific">Roseomonas indoligenes</name>
    <dbReference type="NCBI Taxonomy" id="2820811"/>
    <lineage>
        <taxon>Bacteria</taxon>
        <taxon>Pseudomonadati</taxon>
        <taxon>Pseudomonadota</taxon>
        <taxon>Alphaproteobacteria</taxon>
        <taxon>Acetobacterales</taxon>
        <taxon>Roseomonadaceae</taxon>
        <taxon>Roseomonas</taxon>
    </lineage>
</organism>
<comment type="caution">
    <text evidence="1">The sequence shown here is derived from an EMBL/GenBank/DDBJ whole genome shotgun (WGS) entry which is preliminary data.</text>
</comment>
<keyword evidence="2" id="KW-1185">Reference proteome</keyword>
<name>A0A940MWP0_9PROT</name>
<dbReference type="AlphaFoldDB" id="A0A940MWP0"/>
<dbReference type="Proteomes" id="UP000677537">
    <property type="component" value="Unassembled WGS sequence"/>
</dbReference>
<sequence>MTFQGTPPGFHAEDMSRRTVALRPTLDLTPLQIECIRQMRRKKMEAPEIAATLELDLDKVERAMLAMRTPKPDRRRRSLNVTLEAAAFVDSEKRPGEAGWKAVDRLVDELLTRRRAAGGRA</sequence>
<gene>
    <name evidence="1" type="ORF">J5Y10_09750</name>
</gene>
<evidence type="ECO:0000313" key="2">
    <source>
        <dbReference type="Proteomes" id="UP000677537"/>
    </source>
</evidence>
<dbReference type="RefSeq" id="WP_209373097.1">
    <property type="nucleotide sequence ID" value="NZ_JAGIZA010000005.1"/>
</dbReference>